<keyword evidence="7" id="KW-1185">Reference proteome</keyword>
<dbReference type="GeneID" id="113082897"/>
<keyword evidence="3" id="KW-0812">Transmembrane</keyword>
<evidence type="ECO:0000256" key="5">
    <source>
        <dbReference type="ARBA" id="ARBA00023136"/>
    </source>
</evidence>
<dbReference type="Proteomes" id="UP000515129">
    <property type="component" value="Unplaced"/>
</dbReference>
<dbReference type="GO" id="GO:0005044">
    <property type="term" value="F:scavenger receptor activity"/>
    <property type="evidence" value="ECO:0007669"/>
    <property type="project" value="TreeGrafter"/>
</dbReference>
<dbReference type="AlphaFoldDB" id="A0A6P6NPC4"/>
<name>A0A6P6NPC4_CARAU</name>
<proteinExistence type="inferred from homology"/>
<protein>
    <submittedName>
        <fullName evidence="8">Lysosome membrane protein 2-like</fullName>
    </submittedName>
</protein>
<gene>
    <name evidence="8" type="primary">LOC113082897</name>
</gene>
<dbReference type="GO" id="GO:0006622">
    <property type="term" value="P:protein targeting to lysosome"/>
    <property type="evidence" value="ECO:0007669"/>
    <property type="project" value="TreeGrafter"/>
</dbReference>
<dbReference type="InterPro" id="IPR002159">
    <property type="entry name" value="CD36_fam"/>
</dbReference>
<dbReference type="PANTHER" id="PTHR11923:SF112">
    <property type="entry name" value="LYSOSOME MEMBRANE PROTEIN 2"/>
    <property type="match status" value="1"/>
</dbReference>
<comment type="subcellular location">
    <subcellularLocation>
        <location evidence="1">Membrane</location>
    </subcellularLocation>
</comment>
<dbReference type="PANTHER" id="PTHR11923">
    <property type="entry name" value="SCAVENGER RECEPTOR CLASS B TYPE-1 SR-B1"/>
    <property type="match status" value="1"/>
</dbReference>
<evidence type="ECO:0000256" key="3">
    <source>
        <dbReference type="ARBA" id="ARBA00022692"/>
    </source>
</evidence>
<organism evidence="7 8">
    <name type="scientific">Carassius auratus</name>
    <name type="common">Goldfish</name>
    <dbReference type="NCBI Taxonomy" id="7957"/>
    <lineage>
        <taxon>Eukaryota</taxon>
        <taxon>Metazoa</taxon>
        <taxon>Chordata</taxon>
        <taxon>Craniata</taxon>
        <taxon>Vertebrata</taxon>
        <taxon>Euteleostomi</taxon>
        <taxon>Actinopterygii</taxon>
        <taxon>Neopterygii</taxon>
        <taxon>Teleostei</taxon>
        <taxon>Ostariophysi</taxon>
        <taxon>Cypriniformes</taxon>
        <taxon>Cyprinidae</taxon>
        <taxon>Cyprininae</taxon>
        <taxon>Carassius</taxon>
    </lineage>
</organism>
<dbReference type="KEGG" id="caua:113082897"/>
<evidence type="ECO:0000256" key="6">
    <source>
        <dbReference type="ARBA" id="ARBA00023180"/>
    </source>
</evidence>
<dbReference type="RefSeq" id="XP_026110096.1">
    <property type="nucleotide sequence ID" value="XM_026254311.1"/>
</dbReference>
<evidence type="ECO:0000256" key="2">
    <source>
        <dbReference type="ARBA" id="ARBA00010532"/>
    </source>
</evidence>
<keyword evidence="6" id="KW-0325">Glycoprotein</keyword>
<evidence type="ECO:0000256" key="4">
    <source>
        <dbReference type="ARBA" id="ARBA00022989"/>
    </source>
</evidence>
<dbReference type="OrthoDB" id="18585at2759"/>
<accession>A0A6P6NPC4</accession>
<sequence length="178" mass="20571">MEPRRFRCFKTHRRQFTCSFTFFNLTNPAEVLNGDKPFVLQVGPYTYREYRPKEEVKFLDNGTRVQAVNPKTYVFEPNMSRGSEDDIIRTVNIPAVTVMEKTKDQWFEGLVSALMKSIGVGVFGTFRVGDLLWGYEDPLLKLIQKFITMDDHFGLFYNVSGRGVCCQSSPELVQVSYH</sequence>
<evidence type="ECO:0000256" key="1">
    <source>
        <dbReference type="ARBA" id="ARBA00004370"/>
    </source>
</evidence>
<dbReference type="Pfam" id="PF01130">
    <property type="entry name" value="CD36"/>
    <property type="match status" value="1"/>
</dbReference>
<comment type="similarity">
    <text evidence="2">Belongs to the CD36 family.</text>
</comment>
<dbReference type="GO" id="GO:0006898">
    <property type="term" value="P:receptor-mediated endocytosis"/>
    <property type="evidence" value="ECO:0007669"/>
    <property type="project" value="TreeGrafter"/>
</dbReference>
<keyword evidence="4" id="KW-1133">Transmembrane helix</keyword>
<dbReference type="GO" id="GO:0005737">
    <property type="term" value="C:cytoplasm"/>
    <property type="evidence" value="ECO:0007669"/>
    <property type="project" value="TreeGrafter"/>
</dbReference>
<evidence type="ECO:0000313" key="7">
    <source>
        <dbReference type="Proteomes" id="UP000515129"/>
    </source>
</evidence>
<dbReference type="GO" id="GO:0016020">
    <property type="term" value="C:membrane"/>
    <property type="evidence" value="ECO:0007669"/>
    <property type="project" value="UniProtKB-SubCell"/>
</dbReference>
<evidence type="ECO:0000313" key="8">
    <source>
        <dbReference type="RefSeq" id="XP_026110096.1"/>
    </source>
</evidence>
<keyword evidence="5" id="KW-0472">Membrane</keyword>
<dbReference type="PRINTS" id="PR01609">
    <property type="entry name" value="CD36FAMILY"/>
</dbReference>
<reference evidence="8" key="1">
    <citation type="submission" date="2025-08" db="UniProtKB">
        <authorList>
            <consortium name="RefSeq"/>
        </authorList>
    </citation>
    <scope>IDENTIFICATION</scope>
    <source>
        <strain evidence="8">Wakin</strain>
        <tissue evidence="8">Muscle</tissue>
    </source>
</reference>